<dbReference type="AlphaFoldDB" id="A0A2P2NLU8"/>
<evidence type="ECO:0000313" key="1">
    <source>
        <dbReference type="EMBL" id="MBX43482.1"/>
    </source>
</evidence>
<sequence>MTLRMAIKCSTNTKLKVTGGSSYQLKAEN</sequence>
<reference evidence="1" key="1">
    <citation type="submission" date="2018-02" db="EMBL/GenBank/DDBJ databases">
        <title>Rhizophora mucronata_Transcriptome.</title>
        <authorList>
            <person name="Meera S.P."/>
            <person name="Sreeshan A."/>
            <person name="Augustine A."/>
        </authorList>
    </citation>
    <scope>NUCLEOTIDE SEQUENCE</scope>
    <source>
        <tissue evidence="1">Leaf</tissue>
    </source>
</reference>
<dbReference type="EMBL" id="GGEC01062998">
    <property type="protein sequence ID" value="MBX43482.1"/>
    <property type="molecule type" value="Transcribed_RNA"/>
</dbReference>
<accession>A0A2P2NLU8</accession>
<name>A0A2P2NLU8_RHIMU</name>
<protein>
    <submittedName>
        <fullName evidence="1">Uncharacterized protein</fullName>
    </submittedName>
</protein>
<organism evidence="1">
    <name type="scientific">Rhizophora mucronata</name>
    <name type="common">Asiatic mangrove</name>
    <dbReference type="NCBI Taxonomy" id="61149"/>
    <lineage>
        <taxon>Eukaryota</taxon>
        <taxon>Viridiplantae</taxon>
        <taxon>Streptophyta</taxon>
        <taxon>Embryophyta</taxon>
        <taxon>Tracheophyta</taxon>
        <taxon>Spermatophyta</taxon>
        <taxon>Magnoliopsida</taxon>
        <taxon>eudicotyledons</taxon>
        <taxon>Gunneridae</taxon>
        <taxon>Pentapetalae</taxon>
        <taxon>rosids</taxon>
        <taxon>fabids</taxon>
        <taxon>Malpighiales</taxon>
        <taxon>Rhizophoraceae</taxon>
        <taxon>Rhizophora</taxon>
    </lineage>
</organism>
<proteinExistence type="predicted"/>